<evidence type="ECO:0000313" key="1">
    <source>
        <dbReference type="EMBL" id="MFC3834793.1"/>
    </source>
</evidence>
<evidence type="ECO:0000313" key="2">
    <source>
        <dbReference type="Proteomes" id="UP001595803"/>
    </source>
</evidence>
<accession>A0ABV7ZEI1</accession>
<dbReference type="Proteomes" id="UP001595803">
    <property type="component" value="Unassembled WGS sequence"/>
</dbReference>
<evidence type="ECO:0008006" key="3">
    <source>
        <dbReference type="Google" id="ProtNLM"/>
    </source>
</evidence>
<dbReference type="RefSeq" id="WP_322472222.1">
    <property type="nucleotide sequence ID" value="NZ_JBHRZG010000024.1"/>
</dbReference>
<reference evidence="2" key="1">
    <citation type="journal article" date="2019" name="Int. J. Syst. Evol. Microbiol.">
        <title>The Global Catalogue of Microorganisms (GCM) 10K type strain sequencing project: providing services to taxonomists for standard genome sequencing and annotation.</title>
        <authorList>
            <consortium name="The Broad Institute Genomics Platform"/>
            <consortium name="The Broad Institute Genome Sequencing Center for Infectious Disease"/>
            <person name="Wu L."/>
            <person name="Ma J."/>
        </authorList>
    </citation>
    <scope>NUCLEOTIDE SEQUENCE [LARGE SCALE GENOMIC DNA]</scope>
    <source>
        <strain evidence="2">CCTCC AB 2017081</strain>
    </source>
</reference>
<name>A0ABV7ZEI1_9DEIO</name>
<gene>
    <name evidence="1" type="ORF">ACFOSB_18195</name>
</gene>
<sequence>MRPSENVKRLLANLGAEVYAELSGDNPAWQAPILRAVTETAVKPWMIFTIVGPLDEDTHRADLGITAQVACLVFVNVAFEISESDEHYLSVFDARVAAVRAIQRVLRDAPANLTPYWRGEEEAELNGATISQSKIVIAWDEPA</sequence>
<dbReference type="EMBL" id="JBHRZG010000024">
    <property type="protein sequence ID" value="MFC3834793.1"/>
    <property type="molecule type" value="Genomic_DNA"/>
</dbReference>
<comment type="caution">
    <text evidence="1">The sequence shown here is derived from an EMBL/GenBank/DDBJ whole genome shotgun (WGS) entry which is preliminary data.</text>
</comment>
<proteinExistence type="predicted"/>
<organism evidence="1 2">
    <name type="scientific">Deinococcus rufus</name>
    <dbReference type="NCBI Taxonomy" id="2136097"/>
    <lineage>
        <taxon>Bacteria</taxon>
        <taxon>Thermotogati</taxon>
        <taxon>Deinococcota</taxon>
        <taxon>Deinococci</taxon>
        <taxon>Deinococcales</taxon>
        <taxon>Deinococcaceae</taxon>
        <taxon>Deinococcus</taxon>
    </lineage>
</organism>
<protein>
    <recommendedName>
        <fullName evidence="3">DUF3168 domain-containing protein</fullName>
    </recommendedName>
</protein>
<keyword evidence="2" id="KW-1185">Reference proteome</keyword>